<dbReference type="AlphaFoldDB" id="A0A7M7RD80"/>
<evidence type="ECO:0000256" key="8">
    <source>
        <dbReference type="ARBA" id="ARBA00041958"/>
    </source>
</evidence>
<dbReference type="PANTHER" id="PTHR16056">
    <property type="entry name" value="REGULATOR OF MICROTUBULE DYNAMICS PROTEIN"/>
    <property type="match status" value="1"/>
</dbReference>
<dbReference type="SUPFAM" id="SSF48452">
    <property type="entry name" value="TPR-like"/>
    <property type="match status" value="1"/>
</dbReference>
<evidence type="ECO:0000256" key="9">
    <source>
        <dbReference type="SAM" id="Coils"/>
    </source>
</evidence>
<evidence type="ECO:0000313" key="11">
    <source>
        <dbReference type="EnsemblMetazoa" id="XP_781647"/>
    </source>
</evidence>
<evidence type="ECO:0000256" key="4">
    <source>
        <dbReference type="ARBA" id="ARBA00022737"/>
    </source>
</evidence>
<protein>
    <recommendedName>
        <fullName evidence="7">Regulator of microtubule dynamics protein 1</fullName>
    </recommendedName>
    <alternativeName>
        <fullName evidence="8">Protein FAM82B</fullName>
    </alternativeName>
</protein>
<accession>A0A7M7RD80</accession>
<feature type="coiled-coil region" evidence="9">
    <location>
        <begin position="30"/>
        <end position="57"/>
    </location>
</feature>
<dbReference type="Gene3D" id="1.25.40.10">
    <property type="entry name" value="Tetratricopeptide repeat domain"/>
    <property type="match status" value="1"/>
</dbReference>
<dbReference type="InParanoid" id="A0A7M7RD80"/>
<dbReference type="OrthoDB" id="512473at2759"/>
<dbReference type="Pfam" id="PF21033">
    <property type="entry name" value="RMD1-3"/>
    <property type="match status" value="1"/>
</dbReference>
<dbReference type="OMA" id="YRFKEHV"/>
<dbReference type="GO" id="GO:0005739">
    <property type="term" value="C:mitochondrion"/>
    <property type="evidence" value="ECO:0000318"/>
    <property type="project" value="GO_Central"/>
</dbReference>
<dbReference type="EnsemblMetazoa" id="XM_776554">
    <property type="protein sequence ID" value="XP_781647"/>
    <property type="gene ID" value="LOC576225"/>
</dbReference>
<evidence type="ECO:0000256" key="1">
    <source>
        <dbReference type="ARBA" id="ARBA00004245"/>
    </source>
</evidence>
<comment type="subcellular location">
    <subcellularLocation>
        <location evidence="1">Cytoplasm</location>
        <location evidence="1">Cytoskeleton</location>
    </subcellularLocation>
</comment>
<feature type="region of interest" description="Disordered" evidence="10">
    <location>
        <begin position="66"/>
        <end position="93"/>
    </location>
</feature>
<keyword evidence="4" id="KW-0677">Repeat</keyword>
<proteinExistence type="predicted"/>
<dbReference type="RefSeq" id="XP_781647.1">
    <property type="nucleotide sequence ID" value="XM_776554.5"/>
</dbReference>
<keyword evidence="3" id="KW-0963">Cytoplasm</keyword>
<keyword evidence="6" id="KW-0206">Cytoskeleton</keyword>
<evidence type="ECO:0000256" key="3">
    <source>
        <dbReference type="ARBA" id="ARBA00022490"/>
    </source>
</evidence>
<dbReference type="InterPro" id="IPR011990">
    <property type="entry name" value="TPR-like_helical_dom_sf"/>
</dbReference>
<dbReference type="Proteomes" id="UP000007110">
    <property type="component" value="Unassembled WGS sequence"/>
</dbReference>
<organism evidence="11 12">
    <name type="scientific">Strongylocentrotus purpuratus</name>
    <name type="common">Purple sea urchin</name>
    <dbReference type="NCBI Taxonomy" id="7668"/>
    <lineage>
        <taxon>Eukaryota</taxon>
        <taxon>Metazoa</taxon>
        <taxon>Echinodermata</taxon>
        <taxon>Eleutherozoa</taxon>
        <taxon>Echinozoa</taxon>
        <taxon>Echinoidea</taxon>
        <taxon>Euechinoidea</taxon>
        <taxon>Echinacea</taxon>
        <taxon>Camarodonta</taxon>
        <taxon>Echinidea</taxon>
        <taxon>Strongylocentrotidae</taxon>
        <taxon>Strongylocentrotus</taxon>
    </lineage>
</organism>
<dbReference type="GeneID" id="576225"/>
<evidence type="ECO:0000256" key="7">
    <source>
        <dbReference type="ARBA" id="ARBA00039966"/>
    </source>
</evidence>
<evidence type="ECO:0000313" key="12">
    <source>
        <dbReference type="Proteomes" id="UP000007110"/>
    </source>
</evidence>
<dbReference type="GO" id="GO:0097431">
    <property type="term" value="C:mitotic spindle pole"/>
    <property type="evidence" value="ECO:0000318"/>
    <property type="project" value="GO_Central"/>
</dbReference>
<dbReference type="GO" id="GO:0005876">
    <property type="term" value="C:spindle microtubule"/>
    <property type="evidence" value="ECO:0000318"/>
    <property type="project" value="GO_Central"/>
</dbReference>
<dbReference type="InterPro" id="IPR049039">
    <property type="entry name" value="RMD1-3_a_helical_rpt"/>
</dbReference>
<dbReference type="KEGG" id="spu:576225"/>
<dbReference type="PANTHER" id="PTHR16056:SF16">
    <property type="entry name" value="REGULATOR OF MICROTUBULE DYNAMICS PROTEIN 1"/>
    <property type="match status" value="1"/>
</dbReference>
<evidence type="ECO:0000256" key="6">
    <source>
        <dbReference type="ARBA" id="ARBA00023212"/>
    </source>
</evidence>
<dbReference type="GO" id="GO:0008017">
    <property type="term" value="F:microtubule binding"/>
    <property type="evidence" value="ECO:0000318"/>
    <property type="project" value="GO_Central"/>
</dbReference>
<keyword evidence="5" id="KW-0802">TPR repeat</keyword>
<evidence type="ECO:0000256" key="5">
    <source>
        <dbReference type="ARBA" id="ARBA00022803"/>
    </source>
</evidence>
<sequence length="381" mass="43727">MLKNLMNWKEFGLGLLVGTSGTIIVNHLVNRARANEVQQLTVAIRELRREWRELRAALPVPVDEADGEVRRRGRPRTPGDTRPRSRGGGMKRVGSEIISLHQSSSDEDEDLDFEEANEGFTTPEYPLLYRDAPEQQFQSIAATSEELQEFLEEIDKLFDGSQSEHQEALRRMLAKESQYLSKSEFMWRLTRAKILVSEVCRTQGDDEERKRLIFEGRDHAKRAIDLDEDSSDSHKFYAITQGIITDWVSFSEQATLGNEYKKHIGRALELKPDEPYLNHLYGRFLFNIANLGWMQRKAAIVMFGLSQSLSLDDALTWFEKAEDLGPGFSNLNPFYSAKCYIAKGQPEIAVEYLRKAISFSGSSFEENEVRQEAEELLQKYE</sequence>
<evidence type="ECO:0000256" key="10">
    <source>
        <dbReference type="SAM" id="MobiDB-lite"/>
    </source>
</evidence>
<dbReference type="GO" id="GO:0005737">
    <property type="term" value="C:cytoplasm"/>
    <property type="evidence" value="ECO:0000318"/>
    <property type="project" value="GO_Central"/>
</dbReference>
<keyword evidence="9" id="KW-0175">Coiled coil</keyword>
<name>A0A7M7RD80_STRPU</name>
<evidence type="ECO:0000256" key="2">
    <source>
        <dbReference type="ARBA" id="ARBA00011375"/>
    </source>
</evidence>
<reference evidence="12" key="1">
    <citation type="submission" date="2015-02" db="EMBL/GenBank/DDBJ databases">
        <title>Genome sequencing for Strongylocentrotus purpuratus.</title>
        <authorList>
            <person name="Murali S."/>
            <person name="Liu Y."/>
            <person name="Vee V."/>
            <person name="English A."/>
            <person name="Wang M."/>
            <person name="Skinner E."/>
            <person name="Han Y."/>
            <person name="Muzny D.M."/>
            <person name="Worley K.C."/>
            <person name="Gibbs R.A."/>
        </authorList>
    </citation>
    <scope>NUCLEOTIDE SEQUENCE</scope>
</reference>
<reference evidence="11" key="2">
    <citation type="submission" date="2021-01" db="UniProtKB">
        <authorList>
            <consortium name="EnsemblMetazoa"/>
        </authorList>
    </citation>
    <scope>IDENTIFICATION</scope>
</reference>
<keyword evidence="12" id="KW-1185">Reference proteome</keyword>
<comment type="subunit">
    <text evidence="2">Interacts with microtubules.</text>
</comment>